<comment type="similarity">
    <text evidence="3 11">Belongs to the glycosyl hydrolase 17 family.</text>
</comment>
<dbReference type="Pfam" id="PF00332">
    <property type="entry name" value="Glyco_hydro_17"/>
    <property type="match status" value="1"/>
</dbReference>
<keyword evidence="9" id="KW-1015">Disulfide bond</keyword>
<evidence type="ECO:0000313" key="15">
    <source>
        <dbReference type="EMBL" id="KAJ9684244.1"/>
    </source>
</evidence>
<dbReference type="PANTHER" id="PTHR32227">
    <property type="entry name" value="GLUCAN ENDO-1,3-BETA-GLUCOSIDASE BG1-RELATED-RELATED"/>
    <property type="match status" value="1"/>
</dbReference>
<evidence type="ECO:0000256" key="9">
    <source>
        <dbReference type="ARBA" id="ARBA00023157"/>
    </source>
</evidence>
<evidence type="ECO:0000256" key="7">
    <source>
        <dbReference type="ARBA" id="ARBA00022801"/>
    </source>
</evidence>
<keyword evidence="6" id="KW-0732">Signal</keyword>
<dbReference type="Proteomes" id="UP001168098">
    <property type="component" value="Unassembled WGS sequence"/>
</dbReference>
<comment type="caution">
    <text evidence="15">The sequence shown here is derived from an EMBL/GenBank/DDBJ whole genome shotgun (WGS) entry which is preliminary data.</text>
</comment>
<comment type="catalytic activity">
    <reaction evidence="1">
        <text>Hydrolysis of (1-&gt;3)-beta-D-glucosidic linkages in (1-&gt;3)-beta-D-glucans.</text>
        <dbReference type="EC" id="3.2.1.39"/>
    </reaction>
</comment>
<evidence type="ECO:0000256" key="11">
    <source>
        <dbReference type="RuleBase" id="RU004335"/>
    </source>
</evidence>
<dbReference type="FunFam" id="3.20.20.80:FF:000002">
    <property type="entry name" value="Glucan endo-1,3-beta-glucosidase 3"/>
    <property type="match status" value="1"/>
</dbReference>
<dbReference type="PROSITE" id="PS00587">
    <property type="entry name" value="GLYCOSYL_HYDROL_F17"/>
    <property type="match status" value="1"/>
</dbReference>
<dbReference type="GO" id="GO:0005886">
    <property type="term" value="C:plasma membrane"/>
    <property type="evidence" value="ECO:0007669"/>
    <property type="project" value="UniProtKB-SubCell"/>
</dbReference>
<accession>A0AA38Z8G6</accession>
<evidence type="ECO:0000256" key="4">
    <source>
        <dbReference type="ARBA" id="ARBA00012780"/>
    </source>
</evidence>
<gene>
    <name evidence="15" type="ORF">PVL29_016635</name>
</gene>
<keyword evidence="10 12" id="KW-0326">Glycosidase</keyword>
<comment type="subcellular location">
    <subcellularLocation>
        <location evidence="2">Cell membrane</location>
        <topology evidence="2">Lipid-anchor</topology>
        <topology evidence="2">GPI-anchor</topology>
    </subcellularLocation>
</comment>
<dbReference type="Gene3D" id="1.20.58.1040">
    <property type="match status" value="1"/>
</dbReference>
<dbReference type="SUPFAM" id="SSF51445">
    <property type="entry name" value="(Trans)glycosidases"/>
    <property type="match status" value="1"/>
</dbReference>
<keyword evidence="13" id="KW-1133">Transmembrane helix</keyword>
<evidence type="ECO:0000256" key="1">
    <source>
        <dbReference type="ARBA" id="ARBA00000382"/>
    </source>
</evidence>
<evidence type="ECO:0000256" key="8">
    <source>
        <dbReference type="ARBA" id="ARBA00022821"/>
    </source>
</evidence>
<keyword evidence="13" id="KW-0472">Membrane</keyword>
<evidence type="ECO:0000259" key="14">
    <source>
        <dbReference type="SMART" id="SM00768"/>
    </source>
</evidence>
<dbReference type="Gene3D" id="3.20.20.80">
    <property type="entry name" value="Glycosidases"/>
    <property type="match status" value="1"/>
</dbReference>
<sequence>METDLAGYFLATAAHMALLALQSLRFVIFGVSALLFSVTAYSIGVNYGTLADNLPPPAQVANFLKTRTTIDQIKIFDSNPDILRAFANTGIGVTVTVGNGDIPAITKLPAARDWVATHILPFYPSTKINYIAVGNEIMATADKNLIAHLVPAMKTLHNALVLAKITDIKVSTPHSLGILSISEPPSVGRFRRGYDKVVFAPMLEFHRQTKSPFMVNPYPYFGFSPNMLNYCIFKPNRGVHDKFTGITYTNMFDAQMDAVYSAMKVLGYGDVEIMVAETGWPSLGDPNQVAVNLENAATYNGNLLKHISSGKGTPLMPNRRFQTYLFSLFNENLKPGSTAERNFGLFRPDFTPVYDIGILKQSAGGAPTPTVPSGKKWCVPKPDATDEALQSNINYVCSTGVDCKPIQPGGACYEPNTIRSHASYAMNAYYQTSGRHDFNCDFANTGVLATSDPSHGLCQYIS</sequence>
<dbReference type="EMBL" id="JARBHA010000013">
    <property type="protein sequence ID" value="KAJ9684244.1"/>
    <property type="molecule type" value="Genomic_DNA"/>
</dbReference>
<keyword evidence="5" id="KW-0325">Glycoprotein</keyword>
<dbReference type="GO" id="GO:0005975">
    <property type="term" value="P:carbohydrate metabolic process"/>
    <property type="evidence" value="ECO:0007669"/>
    <property type="project" value="InterPro"/>
</dbReference>
<dbReference type="Pfam" id="PF07983">
    <property type="entry name" value="X8"/>
    <property type="match status" value="1"/>
</dbReference>
<evidence type="ECO:0000256" key="5">
    <source>
        <dbReference type="ARBA" id="ARBA00022622"/>
    </source>
</evidence>
<evidence type="ECO:0000256" key="10">
    <source>
        <dbReference type="ARBA" id="ARBA00023295"/>
    </source>
</evidence>
<keyword evidence="5" id="KW-0336">GPI-anchor</keyword>
<evidence type="ECO:0000256" key="13">
    <source>
        <dbReference type="SAM" id="Phobius"/>
    </source>
</evidence>
<dbReference type="SMART" id="SM00768">
    <property type="entry name" value="X8"/>
    <property type="match status" value="1"/>
</dbReference>
<feature type="transmembrane region" description="Helical" evidence="13">
    <location>
        <begin position="6"/>
        <end position="21"/>
    </location>
</feature>
<keyword evidence="13" id="KW-0812">Transmembrane</keyword>
<dbReference type="GO" id="GO:0098552">
    <property type="term" value="C:side of membrane"/>
    <property type="evidence" value="ECO:0007669"/>
    <property type="project" value="UniProtKB-KW"/>
</dbReference>
<keyword evidence="5" id="KW-0449">Lipoprotein</keyword>
<dbReference type="AlphaFoldDB" id="A0AA38Z8G6"/>
<evidence type="ECO:0000256" key="12">
    <source>
        <dbReference type="RuleBase" id="RU004336"/>
    </source>
</evidence>
<dbReference type="InterPro" id="IPR000490">
    <property type="entry name" value="Glyco_hydro_17"/>
</dbReference>
<evidence type="ECO:0000256" key="3">
    <source>
        <dbReference type="ARBA" id="ARBA00008773"/>
    </source>
</evidence>
<keyword evidence="16" id="KW-1185">Reference proteome</keyword>
<dbReference type="GO" id="GO:0042973">
    <property type="term" value="F:glucan endo-1,3-beta-D-glucosidase activity"/>
    <property type="evidence" value="ECO:0007669"/>
    <property type="project" value="UniProtKB-EC"/>
</dbReference>
<evidence type="ECO:0000256" key="6">
    <source>
        <dbReference type="ARBA" id="ARBA00022729"/>
    </source>
</evidence>
<feature type="domain" description="X8" evidence="14">
    <location>
        <begin position="376"/>
        <end position="460"/>
    </location>
</feature>
<organism evidence="15 16">
    <name type="scientific">Vitis rotundifolia</name>
    <name type="common">Muscadine grape</name>
    <dbReference type="NCBI Taxonomy" id="103349"/>
    <lineage>
        <taxon>Eukaryota</taxon>
        <taxon>Viridiplantae</taxon>
        <taxon>Streptophyta</taxon>
        <taxon>Embryophyta</taxon>
        <taxon>Tracheophyta</taxon>
        <taxon>Spermatophyta</taxon>
        <taxon>Magnoliopsida</taxon>
        <taxon>eudicotyledons</taxon>
        <taxon>Gunneridae</taxon>
        <taxon>Pentapetalae</taxon>
        <taxon>rosids</taxon>
        <taxon>Vitales</taxon>
        <taxon>Vitaceae</taxon>
        <taxon>Viteae</taxon>
        <taxon>Vitis</taxon>
    </lineage>
</organism>
<evidence type="ECO:0000256" key="2">
    <source>
        <dbReference type="ARBA" id="ARBA00004609"/>
    </source>
</evidence>
<dbReference type="GO" id="GO:0006952">
    <property type="term" value="P:defense response"/>
    <property type="evidence" value="ECO:0007669"/>
    <property type="project" value="UniProtKB-KW"/>
</dbReference>
<keyword evidence="7 12" id="KW-0378">Hydrolase</keyword>
<dbReference type="InterPro" id="IPR012946">
    <property type="entry name" value="X8"/>
</dbReference>
<evidence type="ECO:0000313" key="16">
    <source>
        <dbReference type="Proteomes" id="UP001168098"/>
    </source>
</evidence>
<dbReference type="FunFam" id="1.20.58.1040:FF:000003">
    <property type="entry name" value="glucan endo-1,3-beta-glucosidase 7"/>
    <property type="match status" value="1"/>
</dbReference>
<reference evidence="15 16" key="1">
    <citation type="journal article" date="2023" name="BMC Biotechnol.">
        <title>Vitis rotundifolia cv Carlos genome sequencing.</title>
        <authorList>
            <person name="Huff M."/>
            <person name="Hulse-Kemp A."/>
            <person name="Scheffler B."/>
            <person name="Youngblood R."/>
            <person name="Simpson S."/>
            <person name="Babiker E."/>
            <person name="Staton M."/>
        </authorList>
    </citation>
    <scope>NUCLEOTIDE SEQUENCE [LARGE SCALE GENOMIC DNA]</scope>
    <source>
        <tissue evidence="15">Leaf</tissue>
    </source>
</reference>
<name>A0AA38Z8G6_VITRO</name>
<dbReference type="EC" id="3.2.1.39" evidence="4"/>
<dbReference type="InterPro" id="IPR017853">
    <property type="entry name" value="GH"/>
</dbReference>
<proteinExistence type="inferred from homology"/>
<dbReference type="InterPro" id="IPR044965">
    <property type="entry name" value="Glyco_hydro_17_plant"/>
</dbReference>
<protein>
    <recommendedName>
        <fullName evidence="4">glucan endo-1,3-beta-D-glucosidase</fullName>
        <ecNumber evidence="4">3.2.1.39</ecNumber>
    </recommendedName>
</protein>
<keyword evidence="8" id="KW-0611">Plant defense</keyword>